<evidence type="ECO:0000313" key="11">
    <source>
        <dbReference type="Proteomes" id="UP000198809"/>
    </source>
</evidence>
<dbReference type="STRING" id="1333845.SAMN04487895_104410"/>
<evidence type="ECO:0000256" key="5">
    <source>
        <dbReference type="ARBA" id="ARBA00022989"/>
    </source>
</evidence>
<evidence type="ECO:0000256" key="7">
    <source>
        <dbReference type="RuleBase" id="RU363032"/>
    </source>
</evidence>
<dbReference type="GO" id="GO:0005886">
    <property type="term" value="C:plasma membrane"/>
    <property type="evidence" value="ECO:0007669"/>
    <property type="project" value="UniProtKB-SubCell"/>
</dbReference>
<evidence type="ECO:0000256" key="3">
    <source>
        <dbReference type="ARBA" id="ARBA00022475"/>
    </source>
</evidence>
<evidence type="ECO:0000256" key="1">
    <source>
        <dbReference type="ARBA" id="ARBA00004651"/>
    </source>
</evidence>
<accession>A0A1H8LMM6</accession>
<protein>
    <submittedName>
        <fullName evidence="10">Raffinose/stachyose/melibiose transport system permease protein</fullName>
    </submittedName>
    <submittedName>
        <fullName evidence="9">Sugar ABC transporter permease</fullName>
    </submittedName>
</protein>
<dbReference type="EMBL" id="CP076607">
    <property type="protein sequence ID" value="QWU17225.1"/>
    <property type="molecule type" value="Genomic_DNA"/>
</dbReference>
<dbReference type="InterPro" id="IPR051393">
    <property type="entry name" value="ABC_transporter_permease"/>
</dbReference>
<dbReference type="Proteomes" id="UP000198809">
    <property type="component" value="Unassembled WGS sequence"/>
</dbReference>
<keyword evidence="2 7" id="KW-0813">Transport</keyword>
<dbReference type="SUPFAM" id="SSF161098">
    <property type="entry name" value="MetI-like"/>
    <property type="match status" value="1"/>
</dbReference>
<keyword evidence="12" id="KW-1185">Reference proteome</keyword>
<feature type="transmembrane region" description="Helical" evidence="7">
    <location>
        <begin position="35"/>
        <end position="59"/>
    </location>
</feature>
<keyword evidence="6 7" id="KW-0472">Membrane</keyword>
<evidence type="ECO:0000256" key="4">
    <source>
        <dbReference type="ARBA" id="ARBA00022692"/>
    </source>
</evidence>
<feature type="transmembrane region" description="Helical" evidence="7">
    <location>
        <begin position="95"/>
        <end position="119"/>
    </location>
</feature>
<evidence type="ECO:0000256" key="6">
    <source>
        <dbReference type="ARBA" id="ARBA00023136"/>
    </source>
</evidence>
<dbReference type="CDD" id="cd06261">
    <property type="entry name" value="TM_PBP2"/>
    <property type="match status" value="1"/>
</dbReference>
<evidence type="ECO:0000256" key="2">
    <source>
        <dbReference type="ARBA" id="ARBA00022448"/>
    </source>
</evidence>
<dbReference type="InterPro" id="IPR000515">
    <property type="entry name" value="MetI-like"/>
</dbReference>
<comment type="subcellular location">
    <subcellularLocation>
        <location evidence="1 7">Cell membrane</location>
        <topology evidence="1 7">Multi-pass membrane protein</topology>
    </subcellularLocation>
</comment>
<feature type="transmembrane region" description="Helical" evidence="7">
    <location>
        <begin position="179"/>
        <end position="205"/>
    </location>
</feature>
<evidence type="ECO:0000259" key="8">
    <source>
        <dbReference type="PROSITE" id="PS50928"/>
    </source>
</evidence>
<dbReference type="PANTHER" id="PTHR30193:SF41">
    <property type="entry name" value="DIACETYLCHITOBIOSE UPTAKE SYSTEM PERMEASE PROTEIN NGCF"/>
    <property type="match status" value="1"/>
</dbReference>
<keyword evidence="3" id="KW-1003">Cell membrane</keyword>
<name>A0A1H8LMM6_9BACL</name>
<evidence type="ECO:0000313" key="12">
    <source>
        <dbReference type="Proteomes" id="UP000683429"/>
    </source>
</evidence>
<dbReference type="PROSITE" id="PS50928">
    <property type="entry name" value="ABC_TM1"/>
    <property type="match status" value="1"/>
</dbReference>
<feature type="transmembrane region" description="Helical" evidence="7">
    <location>
        <begin position="290"/>
        <end position="307"/>
    </location>
</feature>
<dbReference type="Gene3D" id="1.10.3720.10">
    <property type="entry name" value="MetI-like"/>
    <property type="match status" value="1"/>
</dbReference>
<dbReference type="EMBL" id="FODH01000004">
    <property type="protein sequence ID" value="SEO06411.1"/>
    <property type="molecule type" value="Genomic_DNA"/>
</dbReference>
<dbReference type="AlphaFoldDB" id="A0A1H8LMM6"/>
<reference evidence="10 11" key="1">
    <citation type="submission" date="2016-10" db="EMBL/GenBank/DDBJ databases">
        <authorList>
            <person name="de Groot N.N."/>
        </authorList>
    </citation>
    <scope>NUCLEOTIDE SEQUENCE [LARGE SCALE GENOMIC DNA]</scope>
    <source>
        <strain evidence="10 11">CGMCC 1.10238</strain>
    </source>
</reference>
<keyword evidence="4 7" id="KW-0812">Transmembrane</keyword>
<reference evidence="9 12" key="2">
    <citation type="submission" date="2021-06" db="EMBL/GenBank/DDBJ databases">
        <title>Whole genome sequence of Paenibacillus sophorae DSM23020 for comparative genomics.</title>
        <authorList>
            <person name="Kim M.-J."/>
            <person name="Lee G."/>
            <person name="Shin J.-H."/>
        </authorList>
    </citation>
    <scope>NUCLEOTIDE SEQUENCE [LARGE SCALE GENOMIC DNA]</scope>
    <source>
        <strain evidence="9 12">DSM 23020</strain>
    </source>
</reference>
<dbReference type="Proteomes" id="UP000683429">
    <property type="component" value="Chromosome"/>
</dbReference>
<comment type="similarity">
    <text evidence="7">Belongs to the binding-protein-dependent transport system permease family.</text>
</comment>
<feature type="transmembrane region" description="Helical" evidence="7">
    <location>
        <begin position="131"/>
        <end position="151"/>
    </location>
</feature>
<dbReference type="Pfam" id="PF00528">
    <property type="entry name" value="BPD_transp_1"/>
    <property type="match status" value="1"/>
</dbReference>
<feature type="domain" description="ABC transmembrane type-1" evidence="8">
    <location>
        <begin position="93"/>
        <end position="304"/>
    </location>
</feature>
<dbReference type="OrthoDB" id="9786413at2"/>
<dbReference type="RefSeq" id="WP_090834043.1">
    <property type="nucleotide sequence ID" value="NZ_CP076607.1"/>
</dbReference>
<proteinExistence type="inferred from homology"/>
<organism evidence="10 11">
    <name type="scientific">Paenibacillus sophorae</name>
    <dbReference type="NCBI Taxonomy" id="1333845"/>
    <lineage>
        <taxon>Bacteria</taxon>
        <taxon>Bacillati</taxon>
        <taxon>Bacillota</taxon>
        <taxon>Bacilli</taxon>
        <taxon>Bacillales</taxon>
        <taxon>Paenibacillaceae</taxon>
        <taxon>Paenibacillus</taxon>
    </lineage>
</organism>
<dbReference type="GO" id="GO:0055085">
    <property type="term" value="P:transmembrane transport"/>
    <property type="evidence" value="ECO:0007669"/>
    <property type="project" value="InterPro"/>
</dbReference>
<evidence type="ECO:0000313" key="10">
    <source>
        <dbReference type="EMBL" id="SEO06411.1"/>
    </source>
</evidence>
<dbReference type="InterPro" id="IPR035906">
    <property type="entry name" value="MetI-like_sf"/>
</dbReference>
<gene>
    <name evidence="9" type="ORF">KP014_08720</name>
    <name evidence="10" type="ORF">SAMN04487895_104410</name>
</gene>
<feature type="transmembrane region" description="Helical" evidence="7">
    <location>
        <begin position="226"/>
        <end position="248"/>
    </location>
</feature>
<dbReference type="PANTHER" id="PTHR30193">
    <property type="entry name" value="ABC TRANSPORTER PERMEASE PROTEIN"/>
    <property type="match status" value="1"/>
</dbReference>
<evidence type="ECO:0000313" key="9">
    <source>
        <dbReference type="EMBL" id="QWU17225.1"/>
    </source>
</evidence>
<keyword evidence="5 7" id="KW-1133">Transmembrane helix</keyword>
<sequence length="315" mass="35099">MRKALGIQKGWEQSVNRKSAVRHALGIQKGWGQQIVFLGPCLIFFLTIVITPFILGFYYSSTNWNGLDLDKAVWTGSANWSRILHDDNFWHSLYFTLRFTVVSVVIANILALLLAFVLMASLKTKKVLRTVFFMPNVIGGILLGYIWQFIFTKGFATIGDLTNIPFFTLPWLGTPNTGFWGLVIVFVWQTAGYMMVIYIASLAGIPKDLIEAAKIDGARPYQLFKSVYVPLIMPAITICLFLTTSNAFKMFDLNLSLTKGGPGTSTQSLAYNIYSEALINNRYGLGTAKALLFFAAVSIITVTQVIITKRKEVSA</sequence>